<dbReference type="PROSITE" id="PS52016">
    <property type="entry name" value="TONB_DEPENDENT_REC_3"/>
    <property type="match status" value="1"/>
</dbReference>
<dbReference type="PANTHER" id="PTHR30069">
    <property type="entry name" value="TONB-DEPENDENT OUTER MEMBRANE RECEPTOR"/>
    <property type="match status" value="1"/>
</dbReference>
<comment type="similarity">
    <text evidence="10 11">Belongs to the TonB-dependent receptor family.</text>
</comment>
<dbReference type="GO" id="GO:0015344">
    <property type="term" value="F:siderophore uptake transmembrane transporter activity"/>
    <property type="evidence" value="ECO:0007669"/>
    <property type="project" value="TreeGrafter"/>
</dbReference>
<gene>
    <name evidence="15" type="ORF">ENN90_02400</name>
</gene>
<dbReference type="InterPro" id="IPR000531">
    <property type="entry name" value="Beta-barrel_TonB"/>
</dbReference>
<evidence type="ECO:0000256" key="2">
    <source>
        <dbReference type="ARBA" id="ARBA00022448"/>
    </source>
</evidence>
<keyword evidence="2 10" id="KW-0813">Transport</keyword>
<dbReference type="InterPro" id="IPR037066">
    <property type="entry name" value="Plug_dom_sf"/>
</dbReference>
<feature type="domain" description="TonB-dependent receptor-like beta-barrel" evidence="13">
    <location>
        <begin position="278"/>
        <end position="641"/>
    </location>
</feature>
<dbReference type="Proteomes" id="UP000886047">
    <property type="component" value="Unassembled WGS sequence"/>
</dbReference>
<dbReference type="GO" id="GO:0044718">
    <property type="term" value="P:siderophore transmembrane transport"/>
    <property type="evidence" value="ECO:0007669"/>
    <property type="project" value="TreeGrafter"/>
</dbReference>
<evidence type="ECO:0000256" key="3">
    <source>
        <dbReference type="ARBA" id="ARBA00022452"/>
    </source>
</evidence>
<keyword evidence="7 10" id="KW-0472">Membrane</keyword>
<evidence type="ECO:0000259" key="14">
    <source>
        <dbReference type="Pfam" id="PF07715"/>
    </source>
</evidence>
<evidence type="ECO:0000259" key="13">
    <source>
        <dbReference type="Pfam" id="PF00593"/>
    </source>
</evidence>
<evidence type="ECO:0000256" key="8">
    <source>
        <dbReference type="ARBA" id="ARBA00023170"/>
    </source>
</evidence>
<keyword evidence="5 12" id="KW-0732">Signal</keyword>
<dbReference type="Pfam" id="PF13715">
    <property type="entry name" value="CarbopepD_reg_2"/>
    <property type="match status" value="1"/>
</dbReference>
<protein>
    <submittedName>
        <fullName evidence="15">TonB-dependent receptor</fullName>
    </submittedName>
</protein>
<proteinExistence type="inferred from homology"/>
<dbReference type="Gene3D" id="2.40.170.20">
    <property type="entry name" value="TonB-dependent receptor, beta-barrel domain"/>
    <property type="match status" value="1"/>
</dbReference>
<evidence type="ECO:0000256" key="4">
    <source>
        <dbReference type="ARBA" id="ARBA00022692"/>
    </source>
</evidence>
<dbReference type="InterPro" id="IPR039426">
    <property type="entry name" value="TonB-dep_rcpt-like"/>
</dbReference>
<evidence type="ECO:0000313" key="15">
    <source>
        <dbReference type="EMBL" id="HDR50460.1"/>
    </source>
</evidence>
<sequence length="703" mass="78199">MKKIVLVFFVLFLFIKVNAQNQIKGTVTDLEKNPLGGATIYLPEMSKGTITDANGEFLLNNLPNGDIKIQFSFLGYNTQMLTVNMTAQNNIEIKVKLTTAVIQSQEVVVTGGYVSSQHENAVKIDVLSQKAIFLRGTSNFMEALTSVPGVDMISKGQGVSKPVIRGLSMNDILVLNNGVRIENYQYGENHPLGIDGSNIERVEIVKGPASLLYGSDAIGGVLNFIKPRPAPQGKIEGEYRAELFSNTRGISQAVNIKGASKNLNGGIWAGQRSHADYLQGGGSYAPNTRFNEKTISASTGYTARSGTFKLFYDYFKQDLGMLLPASIPLVTERGRKNEVWYQNLEHQLLSSQNTLCIGKYRWATHFAWQNALRKLHTTLDVPFVEMKLNTITFESKLHLPVAEKTEYIAGIQGMVRTNRNLNNRASQFLPDADIHTFGFLGLVQHTFFSKVKLQGGLRYDLNTTETYALGTEGTSSYIAPINKQFSNVTGSVGGTFSQSEKLMWRANFVKAWRSPNLSELTSNGLHGNRFEKGNHNLLPQNAREADMSMHYHGEFASFDMAVFSNRISNYIYLSPTNENTPGRAKIYGFSQTNARLYGGESGIHFHPPKAPWLHFEGTWSVVTGKQENGDYLPFIPASKFRYEIRAEGKRYGIFNKPGLKLSALTALKQNKPSPFETPFYIGYYCLCATTPFKELLVVSQDSL</sequence>
<evidence type="ECO:0000256" key="11">
    <source>
        <dbReference type="RuleBase" id="RU003357"/>
    </source>
</evidence>
<evidence type="ECO:0000256" key="1">
    <source>
        <dbReference type="ARBA" id="ARBA00004571"/>
    </source>
</evidence>
<keyword evidence="3 10" id="KW-1134">Transmembrane beta strand</keyword>
<dbReference type="InterPro" id="IPR036942">
    <property type="entry name" value="Beta-barrel_TonB_sf"/>
</dbReference>
<dbReference type="InterPro" id="IPR012910">
    <property type="entry name" value="Plug_dom"/>
</dbReference>
<dbReference type="GO" id="GO:0009279">
    <property type="term" value="C:cell outer membrane"/>
    <property type="evidence" value="ECO:0007669"/>
    <property type="project" value="UniProtKB-SubCell"/>
</dbReference>
<dbReference type="Pfam" id="PF00593">
    <property type="entry name" value="TonB_dep_Rec_b-barrel"/>
    <property type="match status" value="1"/>
</dbReference>
<comment type="subcellular location">
    <subcellularLocation>
        <location evidence="1 10">Cell outer membrane</location>
        <topology evidence="1 10">Multi-pass membrane protein</topology>
    </subcellularLocation>
</comment>
<reference evidence="15" key="1">
    <citation type="journal article" date="2020" name="mSystems">
        <title>Genome- and Community-Level Interaction Insights into Carbon Utilization and Element Cycling Functions of Hydrothermarchaeota in Hydrothermal Sediment.</title>
        <authorList>
            <person name="Zhou Z."/>
            <person name="Liu Y."/>
            <person name="Xu W."/>
            <person name="Pan J."/>
            <person name="Luo Z.H."/>
            <person name="Li M."/>
        </authorList>
    </citation>
    <scope>NUCLEOTIDE SEQUENCE [LARGE SCALE GENOMIC DNA]</scope>
    <source>
        <strain evidence="15">SpSt-1217</strain>
    </source>
</reference>
<keyword evidence="9 10" id="KW-0998">Cell outer membrane</keyword>
<keyword evidence="6 11" id="KW-0798">TonB box</keyword>
<organism evidence="15">
    <name type="scientific">Mariniphaga anaerophila</name>
    <dbReference type="NCBI Taxonomy" id="1484053"/>
    <lineage>
        <taxon>Bacteria</taxon>
        <taxon>Pseudomonadati</taxon>
        <taxon>Bacteroidota</taxon>
        <taxon>Bacteroidia</taxon>
        <taxon>Marinilabiliales</taxon>
        <taxon>Prolixibacteraceae</taxon>
        <taxon>Mariniphaga</taxon>
    </lineage>
</organism>
<dbReference type="InterPro" id="IPR008969">
    <property type="entry name" value="CarboxyPept-like_regulatory"/>
</dbReference>
<evidence type="ECO:0000256" key="12">
    <source>
        <dbReference type="SAM" id="SignalP"/>
    </source>
</evidence>
<evidence type="ECO:0000256" key="5">
    <source>
        <dbReference type="ARBA" id="ARBA00022729"/>
    </source>
</evidence>
<feature type="domain" description="TonB-dependent receptor plug" evidence="14">
    <location>
        <begin position="119"/>
        <end position="221"/>
    </location>
</feature>
<dbReference type="SUPFAM" id="SSF49464">
    <property type="entry name" value="Carboxypeptidase regulatory domain-like"/>
    <property type="match status" value="1"/>
</dbReference>
<dbReference type="Pfam" id="PF07715">
    <property type="entry name" value="Plug"/>
    <property type="match status" value="1"/>
</dbReference>
<dbReference type="AlphaFoldDB" id="A0A831LJ36"/>
<evidence type="ECO:0000256" key="6">
    <source>
        <dbReference type="ARBA" id="ARBA00023077"/>
    </source>
</evidence>
<evidence type="ECO:0000256" key="7">
    <source>
        <dbReference type="ARBA" id="ARBA00023136"/>
    </source>
</evidence>
<accession>A0A831LJ36</accession>
<evidence type="ECO:0000256" key="9">
    <source>
        <dbReference type="ARBA" id="ARBA00023237"/>
    </source>
</evidence>
<dbReference type="EMBL" id="DSDK01000133">
    <property type="protein sequence ID" value="HDR50460.1"/>
    <property type="molecule type" value="Genomic_DNA"/>
</dbReference>
<name>A0A831LJ36_9BACT</name>
<dbReference type="SUPFAM" id="SSF56935">
    <property type="entry name" value="Porins"/>
    <property type="match status" value="1"/>
</dbReference>
<keyword evidence="4 10" id="KW-0812">Transmembrane</keyword>
<feature type="chain" id="PRO_5032828466" evidence="12">
    <location>
        <begin position="20"/>
        <end position="703"/>
    </location>
</feature>
<comment type="caution">
    <text evidence="15">The sequence shown here is derived from an EMBL/GenBank/DDBJ whole genome shotgun (WGS) entry which is preliminary data.</text>
</comment>
<feature type="signal peptide" evidence="12">
    <location>
        <begin position="1"/>
        <end position="19"/>
    </location>
</feature>
<evidence type="ECO:0000256" key="10">
    <source>
        <dbReference type="PROSITE-ProRule" id="PRU01360"/>
    </source>
</evidence>
<dbReference type="Gene3D" id="2.170.130.10">
    <property type="entry name" value="TonB-dependent receptor, plug domain"/>
    <property type="match status" value="1"/>
</dbReference>
<keyword evidence="8 15" id="KW-0675">Receptor</keyword>
<dbReference type="PANTHER" id="PTHR30069:SF29">
    <property type="entry name" value="HEMOGLOBIN AND HEMOGLOBIN-HAPTOGLOBIN-BINDING PROTEIN 1-RELATED"/>
    <property type="match status" value="1"/>
</dbReference>
<dbReference type="Gene3D" id="2.60.40.1120">
    <property type="entry name" value="Carboxypeptidase-like, regulatory domain"/>
    <property type="match status" value="1"/>
</dbReference>